<comment type="caution">
    <text evidence="7">The sequence shown here is derived from an EMBL/GenBank/DDBJ whole genome shotgun (WGS) entry which is preliminary data.</text>
</comment>
<evidence type="ECO:0000313" key="8">
    <source>
        <dbReference type="Proteomes" id="UP001586593"/>
    </source>
</evidence>
<proteinExistence type="predicted"/>
<dbReference type="SUPFAM" id="SSF46774">
    <property type="entry name" value="ARID-like"/>
    <property type="match status" value="1"/>
</dbReference>
<protein>
    <recommendedName>
        <fullName evidence="6">ARID domain-containing protein</fullName>
    </recommendedName>
</protein>
<sequence>MTSTRPESEASDLPGTHTIDRTPEYEEFIADLRKFHEQRGTSFEPEPKLGANHVDLLKLFKHIMAHGGYDKVSDEKLAWRRMCENLGLMTANPPAAAFGLKSRRRPRSWST</sequence>
<dbReference type="PROSITE" id="PS51011">
    <property type="entry name" value="ARID"/>
    <property type="match status" value="1"/>
</dbReference>
<evidence type="ECO:0000256" key="2">
    <source>
        <dbReference type="ARBA" id="ARBA00023125"/>
    </source>
</evidence>
<dbReference type="SMART" id="SM00501">
    <property type="entry name" value="BRIGHT"/>
    <property type="match status" value="1"/>
</dbReference>
<dbReference type="CDD" id="cd16100">
    <property type="entry name" value="ARID"/>
    <property type="match status" value="1"/>
</dbReference>
<evidence type="ECO:0000256" key="3">
    <source>
        <dbReference type="ARBA" id="ARBA00023163"/>
    </source>
</evidence>
<gene>
    <name evidence="7" type="ORF">VTK73DRAFT_5112</name>
</gene>
<evidence type="ECO:0000259" key="6">
    <source>
        <dbReference type="PROSITE" id="PS51011"/>
    </source>
</evidence>
<dbReference type="PANTHER" id="PTHR15348:SF0">
    <property type="entry name" value="PROTEIN DEAD RINGER"/>
    <property type="match status" value="1"/>
</dbReference>
<dbReference type="PANTHER" id="PTHR15348">
    <property type="entry name" value="AT-RICH INTERACTIVE DOMAIN-CONTAINING PROTEIN ARID DOMAIN- CONTAINING PROTEIN DEAD RINGER PROTEIN B-CELL REGULATOR OF IGH TRANSCRIPTION BRIGHT"/>
    <property type="match status" value="1"/>
</dbReference>
<dbReference type="Proteomes" id="UP001586593">
    <property type="component" value="Unassembled WGS sequence"/>
</dbReference>
<feature type="region of interest" description="Disordered" evidence="5">
    <location>
        <begin position="1"/>
        <end position="21"/>
    </location>
</feature>
<evidence type="ECO:0000256" key="5">
    <source>
        <dbReference type="SAM" id="MobiDB-lite"/>
    </source>
</evidence>
<dbReference type="Pfam" id="PF01388">
    <property type="entry name" value="ARID"/>
    <property type="match status" value="1"/>
</dbReference>
<evidence type="ECO:0000313" key="7">
    <source>
        <dbReference type="EMBL" id="KAL1836267.1"/>
    </source>
</evidence>
<dbReference type="Gene3D" id="1.10.150.60">
    <property type="entry name" value="ARID DNA-binding domain"/>
    <property type="match status" value="1"/>
</dbReference>
<keyword evidence="4" id="KW-0539">Nucleus</keyword>
<dbReference type="InterPro" id="IPR045147">
    <property type="entry name" value="ARI3A/B/C"/>
</dbReference>
<organism evidence="7 8">
    <name type="scientific">Phialemonium thermophilum</name>
    <dbReference type="NCBI Taxonomy" id="223376"/>
    <lineage>
        <taxon>Eukaryota</taxon>
        <taxon>Fungi</taxon>
        <taxon>Dikarya</taxon>
        <taxon>Ascomycota</taxon>
        <taxon>Pezizomycotina</taxon>
        <taxon>Sordariomycetes</taxon>
        <taxon>Sordariomycetidae</taxon>
        <taxon>Cephalothecales</taxon>
        <taxon>Cephalothecaceae</taxon>
        <taxon>Phialemonium</taxon>
    </lineage>
</organism>
<reference evidence="7 8" key="1">
    <citation type="journal article" date="2024" name="Commun. Biol.">
        <title>Comparative genomic analysis of thermophilic fungi reveals convergent evolutionary adaptations and gene losses.</title>
        <authorList>
            <person name="Steindorff A.S."/>
            <person name="Aguilar-Pontes M.V."/>
            <person name="Robinson A.J."/>
            <person name="Andreopoulos B."/>
            <person name="LaButti K."/>
            <person name="Kuo A."/>
            <person name="Mondo S."/>
            <person name="Riley R."/>
            <person name="Otillar R."/>
            <person name="Haridas S."/>
            <person name="Lipzen A."/>
            <person name="Grimwood J."/>
            <person name="Schmutz J."/>
            <person name="Clum A."/>
            <person name="Reid I.D."/>
            <person name="Moisan M.C."/>
            <person name="Butler G."/>
            <person name="Nguyen T.T.M."/>
            <person name="Dewar K."/>
            <person name="Conant G."/>
            <person name="Drula E."/>
            <person name="Henrissat B."/>
            <person name="Hansel C."/>
            <person name="Singer S."/>
            <person name="Hutchinson M.I."/>
            <person name="de Vries R.P."/>
            <person name="Natvig D.O."/>
            <person name="Powell A.J."/>
            <person name="Tsang A."/>
            <person name="Grigoriev I.V."/>
        </authorList>
    </citation>
    <scope>NUCLEOTIDE SEQUENCE [LARGE SCALE GENOMIC DNA]</scope>
    <source>
        <strain evidence="7 8">ATCC 24622</strain>
    </source>
</reference>
<accession>A0ABR3V3V6</accession>
<feature type="domain" description="ARID" evidence="6">
    <location>
        <begin position="22"/>
        <end position="111"/>
    </location>
</feature>
<keyword evidence="2" id="KW-0238">DNA-binding</keyword>
<evidence type="ECO:0000256" key="1">
    <source>
        <dbReference type="ARBA" id="ARBA00023015"/>
    </source>
</evidence>
<keyword evidence="1" id="KW-0805">Transcription regulation</keyword>
<name>A0ABR3V3V6_9PEZI</name>
<dbReference type="SMART" id="SM01014">
    <property type="entry name" value="ARID"/>
    <property type="match status" value="1"/>
</dbReference>
<keyword evidence="3" id="KW-0804">Transcription</keyword>
<keyword evidence="8" id="KW-1185">Reference proteome</keyword>
<evidence type="ECO:0000256" key="4">
    <source>
        <dbReference type="ARBA" id="ARBA00023242"/>
    </source>
</evidence>
<dbReference type="InterPro" id="IPR036431">
    <property type="entry name" value="ARID_dom_sf"/>
</dbReference>
<dbReference type="EMBL" id="JAZHXJ010002878">
    <property type="protein sequence ID" value="KAL1836267.1"/>
    <property type="molecule type" value="Genomic_DNA"/>
</dbReference>
<dbReference type="InterPro" id="IPR001606">
    <property type="entry name" value="ARID_dom"/>
</dbReference>